<accession>A0A1A9NDI7</accession>
<evidence type="ECO:0000313" key="2">
    <source>
        <dbReference type="EMBL" id="OAJ60772.1"/>
    </source>
</evidence>
<dbReference type="EMBL" id="LXKA01000110">
    <property type="protein sequence ID" value="OAJ64329.1"/>
    <property type="molecule type" value="Genomic_DNA"/>
</dbReference>
<organism evidence="3 5">
    <name type="scientific">Paraburkholderia ginsengiterrae</name>
    <dbReference type="NCBI Taxonomy" id="1462993"/>
    <lineage>
        <taxon>Bacteria</taxon>
        <taxon>Pseudomonadati</taxon>
        <taxon>Pseudomonadota</taxon>
        <taxon>Betaproteobacteria</taxon>
        <taxon>Burkholderiales</taxon>
        <taxon>Burkholderiaceae</taxon>
        <taxon>Paraburkholderia</taxon>
    </lineage>
</organism>
<keyword evidence="1" id="KW-1133">Transmembrane helix</keyword>
<keyword evidence="1" id="KW-0812">Transmembrane</keyword>
<proteinExistence type="predicted"/>
<sequence length="141" mass="15283">MQHAQIEKSGVSLSELDEFYGEAVRQFESGERRDDIWGKAFSQCKGDVQATNGVYVKLLALQLAREANVYIPAKGLALAGKIAVTVLGPLLFAILISLILRSDGAFVGALALGAFLAFYLLWSKESPLRKKPITVEQTSAP</sequence>
<protein>
    <submittedName>
        <fullName evidence="3">Uncharacterized protein</fullName>
    </submittedName>
</protein>
<keyword evidence="1" id="KW-0472">Membrane</keyword>
<dbReference type="Proteomes" id="UP000077961">
    <property type="component" value="Unassembled WGS sequence"/>
</dbReference>
<gene>
    <name evidence="2" type="ORF">A6V36_03000</name>
    <name evidence="3" type="ORF">A6V37_02200</name>
</gene>
<dbReference type="EMBL" id="LXJZ01000101">
    <property type="protein sequence ID" value="OAJ60772.1"/>
    <property type="molecule type" value="Genomic_DNA"/>
</dbReference>
<dbReference type="Proteomes" id="UP000078116">
    <property type="component" value="Unassembled WGS sequence"/>
</dbReference>
<evidence type="ECO:0000313" key="3">
    <source>
        <dbReference type="EMBL" id="OAJ64329.1"/>
    </source>
</evidence>
<name>A0A1A9NDI7_9BURK</name>
<dbReference type="AlphaFoldDB" id="A0A1A9NDI7"/>
<reference evidence="4 5" key="1">
    <citation type="submission" date="2016-04" db="EMBL/GenBank/DDBJ databases">
        <title>Reclassification of Paraburkholderia panaciterrae (Farh et al. 2015) Dobritsa &amp; Samadpour 2016 as a later homotypic synonym of Paraburkholderia ginsengiterrae (Farh et al. 2015) Dobritsa &amp; Samadpour 2016.</title>
        <authorList>
            <person name="Dobritsa A.P."/>
            <person name="Kutumbaka K."/>
            <person name="Samadpour M."/>
        </authorList>
    </citation>
    <scope>NUCLEOTIDE SEQUENCE [LARGE SCALE GENOMIC DNA]</scope>
    <source>
        <strain evidence="3 5">DCY85</strain>
        <strain evidence="2 4">DCY85-1</strain>
    </source>
</reference>
<evidence type="ECO:0000313" key="5">
    <source>
        <dbReference type="Proteomes" id="UP000078116"/>
    </source>
</evidence>
<evidence type="ECO:0000313" key="4">
    <source>
        <dbReference type="Proteomes" id="UP000077961"/>
    </source>
</evidence>
<evidence type="ECO:0000256" key="1">
    <source>
        <dbReference type="SAM" id="Phobius"/>
    </source>
</evidence>
<feature type="transmembrane region" description="Helical" evidence="1">
    <location>
        <begin position="75"/>
        <end position="99"/>
    </location>
</feature>
<comment type="caution">
    <text evidence="3">The sequence shown here is derived from an EMBL/GenBank/DDBJ whole genome shotgun (WGS) entry which is preliminary data.</text>
</comment>
<keyword evidence="4" id="KW-1185">Reference proteome</keyword>
<feature type="transmembrane region" description="Helical" evidence="1">
    <location>
        <begin position="105"/>
        <end position="122"/>
    </location>
</feature>